<protein>
    <submittedName>
        <fullName evidence="2">Uncharacterized protein</fullName>
    </submittedName>
</protein>
<dbReference type="Proteomes" id="UP000424527">
    <property type="component" value="Unassembled WGS sequence"/>
</dbReference>
<comment type="caution">
    <text evidence="2">The sequence shown here is derived from an EMBL/GenBank/DDBJ whole genome shotgun (WGS) entry which is preliminary data.</text>
</comment>
<sequence>MAAQKVSMDCNVLPHREKNTAVVERIKVPCNRRALFLAVENEMFRDNVSDELSFSALSLNDKATFQFLLYLTYCCKGEFLQVTLENPDFHNMSPPIREDFAHGRLFCFVLDMSEEDSCETSAQPSILHVQHASRRDRDEYWSGSQLLDSLVNMDVDLDVFRQGRSESRDAATSAAASGANQVLDEAFSAFMRLQLVRKRASSLNNVMIGMRDSKGELGSLFDWVDVCTDTLRSNKVDKKKVKELQGSLYTPTYQSGRQAVLLPRTIADLNLKALDNSIGTLTDSASDGEGKALFVSLVSKLIGKRWLKHKVVRTRYNTDVTDDVKFMKRLEAFTRALDNSSRDDEVDVRGLLVFRYSLEKVIDSENPDLFVKSLIHRHVPVTKTRIDKVLCDIKSKRRTRALATLLNDGRCYCKPRRGDAEAQQCRGDCQTAYSCFYNWSQHHPFTASSDEHSYYFARLYPHLGKLERLSKEMKVKYRGRRQFESIADMVFNILVRHHKDSLYEGLSYVIDEKMSNSSLSLSHGLTEIHESLYLAPGNRREYSEEPDALAPVKVYDHALVRYLFCDSLQVGRLFQASTTFNYIIINTAPRYTIERVMLFNITGPGEGKSYANSVLNYQFKGIRGCIETLTSFTPQAFKYKQKRNACVVMIDDAHITHEKNIRTVDKDSNVIPNTFKNLLDTSVLESDVVTRDMNSGKVDTVKYQAVHNCGFVWNSNTMGFVSEAWADRCVIMESEFPERVTRTRSTKQIQDTVEKYSMDRIAAKCLYRQNLIQSATMIAESDIMQFSERFDKARDACVAALYASHIVCTGVVGRRVSFCINQLVFAEAMKLACHFVFDVWIPPWTNIPDEREHPDLRSYMKRMNSNRLRALNKLTFGQICLEVNAVYKLCTAACLPDVCPRVVDVQGRFACEVLGYILTQIHQQNLKTTFKTGHLSIFGIDKMFFPEKQIKGGNDIAHEMLTLCSTCKVPARVGGDGGQGKANTFAARVNYKLCTYRYVTNIATSAHIRRGHSNPRKKVGSVTVPLEAVYDLLAIYAPSSHSGFWDQVSAAMVDAYQREDFEGVNAFGQCSRRDEEQPPVRRLLFTLDFNEDPVRSVILEATAGVEPLNELSFDRCMLGGETFRCSAPLYYGGVIKKAMSHNAPKDARDKRHLKEARVGARGTFHGPRLSLYSNEYSGVPVKNVSSFCTTRTVYHQDRILLTVNRDDHDHLIALKEDWEWKDATEVFNKIHGNEAFSVEMLKRDYAATMMAVKGESITARPQQSAKLCALIRALQESSGLAALAKRRSGCDTQEPRRPPVEETLTTGSLGRKRAGKQSSRDSVDARMSKRMRK</sequence>
<evidence type="ECO:0000313" key="2">
    <source>
        <dbReference type="EMBL" id="KAE8277785.1"/>
    </source>
</evidence>
<gene>
    <name evidence="2" type="ORF">D5F01_LYC24196</name>
</gene>
<reference evidence="2 3" key="1">
    <citation type="submission" date="2019-07" db="EMBL/GenBank/DDBJ databases">
        <title>Chromosome genome assembly for large yellow croaker.</title>
        <authorList>
            <person name="Xiao S."/>
        </authorList>
    </citation>
    <scope>NUCLEOTIDE SEQUENCE [LARGE SCALE GENOMIC DNA]</scope>
    <source>
        <strain evidence="2">JMULYC20181020</strain>
        <tissue evidence="2">Muscle</tissue>
    </source>
</reference>
<keyword evidence="3" id="KW-1185">Reference proteome</keyword>
<dbReference type="EMBL" id="REGW02000199">
    <property type="protein sequence ID" value="KAE8277785.1"/>
    <property type="molecule type" value="Genomic_DNA"/>
</dbReference>
<feature type="region of interest" description="Disordered" evidence="1">
    <location>
        <begin position="1286"/>
        <end position="1333"/>
    </location>
</feature>
<accession>A0A6G0HFM1</accession>
<proteinExistence type="predicted"/>
<organism evidence="2 3">
    <name type="scientific">Larimichthys crocea</name>
    <name type="common">Large yellow croaker</name>
    <name type="synonym">Pseudosciaena crocea</name>
    <dbReference type="NCBI Taxonomy" id="215358"/>
    <lineage>
        <taxon>Eukaryota</taxon>
        <taxon>Metazoa</taxon>
        <taxon>Chordata</taxon>
        <taxon>Craniata</taxon>
        <taxon>Vertebrata</taxon>
        <taxon>Euteleostomi</taxon>
        <taxon>Actinopterygii</taxon>
        <taxon>Neopterygii</taxon>
        <taxon>Teleostei</taxon>
        <taxon>Neoteleostei</taxon>
        <taxon>Acanthomorphata</taxon>
        <taxon>Eupercaria</taxon>
        <taxon>Sciaenidae</taxon>
        <taxon>Larimichthys</taxon>
    </lineage>
</organism>
<feature type="compositionally biased region" description="Basic and acidic residues" evidence="1">
    <location>
        <begin position="1318"/>
        <end position="1327"/>
    </location>
</feature>
<evidence type="ECO:0000256" key="1">
    <source>
        <dbReference type="SAM" id="MobiDB-lite"/>
    </source>
</evidence>
<evidence type="ECO:0000313" key="3">
    <source>
        <dbReference type="Proteomes" id="UP000424527"/>
    </source>
</evidence>
<name>A0A6G0HFM1_LARCR</name>